<dbReference type="PANTHER" id="PTHR23021">
    <property type="entry name" value="SERPENTINE RECEPTOR, CLASS T"/>
    <property type="match status" value="1"/>
</dbReference>
<comment type="caution">
    <text evidence="2">The sequence shown here is derived from an EMBL/GenBank/DDBJ whole genome shotgun (WGS) entry which is preliminary data.</text>
</comment>
<evidence type="ECO:0000256" key="1">
    <source>
        <dbReference type="SAM" id="Phobius"/>
    </source>
</evidence>
<keyword evidence="1" id="KW-0812">Transmembrane</keyword>
<evidence type="ECO:0000313" key="2">
    <source>
        <dbReference type="EMBL" id="PIC24148.1"/>
    </source>
</evidence>
<feature type="transmembrane region" description="Helical" evidence="1">
    <location>
        <begin position="272"/>
        <end position="294"/>
    </location>
</feature>
<feature type="transmembrane region" description="Helical" evidence="1">
    <location>
        <begin position="242"/>
        <end position="260"/>
    </location>
</feature>
<keyword evidence="1" id="KW-0472">Membrane</keyword>
<feature type="transmembrane region" description="Helical" evidence="1">
    <location>
        <begin position="203"/>
        <end position="221"/>
    </location>
</feature>
<organism evidence="2 3">
    <name type="scientific">Caenorhabditis nigoni</name>
    <dbReference type="NCBI Taxonomy" id="1611254"/>
    <lineage>
        <taxon>Eukaryota</taxon>
        <taxon>Metazoa</taxon>
        <taxon>Ecdysozoa</taxon>
        <taxon>Nematoda</taxon>
        <taxon>Chromadorea</taxon>
        <taxon>Rhabditida</taxon>
        <taxon>Rhabditina</taxon>
        <taxon>Rhabditomorpha</taxon>
        <taxon>Rhabditoidea</taxon>
        <taxon>Rhabditidae</taxon>
        <taxon>Peloderinae</taxon>
        <taxon>Caenorhabditis</taxon>
    </lineage>
</organism>
<proteinExistence type="predicted"/>
<dbReference type="OrthoDB" id="5818347at2759"/>
<dbReference type="Pfam" id="PF10321">
    <property type="entry name" value="7TM_GPCR_Srt"/>
    <property type="match status" value="1"/>
</dbReference>
<dbReference type="PANTHER" id="PTHR23021:SF23">
    <property type="entry name" value="G_PROTEIN_RECEP_F1_2 DOMAIN-CONTAINING PROTEIN-RELATED"/>
    <property type="match status" value="1"/>
</dbReference>
<feature type="transmembrane region" description="Helical" evidence="1">
    <location>
        <begin position="38"/>
        <end position="62"/>
    </location>
</feature>
<dbReference type="SUPFAM" id="SSF81321">
    <property type="entry name" value="Family A G protein-coupled receptor-like"/>
    <property type="match status" value="1"/>
</dbReference>
<evidence type="ECO:0008006" key="4">
    <source>
        <dbReference type="Google" id="ProtNLM"/>
    </source>
</evidence>
<protein>
    <recommendedName>
        <fullName evidence="4">G-protein coupled receptors family 1 profile domain-containing protein</fullName>
    </recommendedName>
</protein>
<accession>A0A2G5TA85</accession>
<feature type="transmembrane region" description="Helical" evidence="1">
    <location>
        <begin position="107"/>
        <end position="132"/>
    </location>
</feature>
<dbReference type="STRING" id="1611254.A0A2G5TA85"/>
<dbReference type="InterPro" id="IPR019425">
    <property type="entry name" value="7TM_GPCR_serpentine_rcpt_Srt"/>
</dbReference>
<evidence type="ECO:0000313" key="3">
    <source>
        <dbReference type="Proteomes" id="UP000230233"/>
    </source>
</evidence>
<dbReference type="Proteomes" id="UP000230233">
    <property type="component" value="Chromosome V"/>
</dbReference>
<sequence length="361" mass="40910">MTTLQMSLFHLFTNSFTLWDEAYGCPKNLTAIRFERPVLGGFFVFTGLLFITLYIPCFLAILKKKSRAPVYQIMLALAVYDILSLSINSVCTGIFDILGISFCNHPILIFCLGATVGGSWMSGCLACVLLAVERCVEINPQFPLEFLFSQNVFPIVRVLMVLYTIYSYVFVKALIFSAEYSCWFFDPMIGKDPLIYHSYPHSVNNYSVGIATTVLYIYVAYRLIYKHGYSTSMWLYKTKRQILFQAITLCIFHTTAAFIYEYMQIFGATFELIVFSQFVWQWSSGAVCVAYLVFNRTMRNMVVRLIIPRGIRKKRGWYIGADEHIELEQAGGVTLSAGIAAINAAGGTVKFDNFVLNCTSC</sequence>
<reference evidence="3" key="1">
    <citation type="submission" date="2017-10" db="EMBL/GenBank/DDBJ databases">
        <title>Rapid genome shrinkage in a self-fertile nematode reveals novel sperm competition proteins.</title>
        <authorList>
            <person name="Yin D."/>
            <person name="Schwarz E.M."/>
            <person name="Thomas C.G."/>
            <person name="Felde R.L."/>
            <person name="Korf I.F."/>
            <person name="Cutter A.D."/>
            <person name="Schartner C.M."/>
            <person name="Ralston E.J."/>
            <person name="Meyer B.J."/>
            <person name="Haag E.S."/>
        </authorList>
    </citation>
    <scope>NUCLEOTIDE SEQUENCE [LARGE SCALE GENOMIC DNA]</scope>
    <source>
        <strain evidence="3">JU1422</strain>
    </source>
</reference>
<keyword evidence="3" id="KW-1185">Reference proteome</keyword>
<keyword evidence="1" id="KW-1133">Transmembrane helix</keyword>
<feature type="transmembrane region" description="Helical" evidence="1">
    <location>
        <begin position="152"/>
        <end position="171"/>
    </location>
</feature>
<dbReference type="AlphaFoldDB" id="A0A2G5TA85"/>
<feature type="transmembrane region" description="Helical" evidence="1">
    <location>
        <begin position="74"/>
        <end position="95"/>
    </location>
</feature>
<dbReference type="EMBL" id="PDUG01000005">
    <property type="protein sequence ID" value="PIC24148.1"/>
    <property type="molecule type" value="Genomic_DNA"/>
</dbReference>
<name>A0A2G5TA85_9PELO</name>
<gene>
    <name evidence="2" type="primary">Cnig_chr_V.g17585</name>
    <name evidence="2" type="ORF">B9Z55_017585</name>
</gene>